<name>A0A5B0QHY1_PUCGR</name>
<feature type="region of interest" description="Disordered" evidence="1">
    <location>
        <begin position="1"/>
        <end position="22"/>
    </location>
</feature>
<reference evidence="2 3" key="1">
    <citation type="submission" date="2019-05" db="EMBL/GenBank/DDBJ databases">
        <title>Emergence of the Ug99 lineage of the wheat stem rust pathogen through somatic hybridization.</title>
        <authorList>
            <person name="Li F."/>
            <person name="Upadhyaya N.M."/>
            <person name="Sperschneider J."/>
            <person name="Matny O."/>
            <person name="Nguyen-Phuc H."/>
            <person name="Mago R."/>
            <person name="Raley C."/>
            <person name="Miller M.E."/>
            <person name="Silverstein K.A.T."/>
            <person name="Henningsen E."/>
            <person name="Hirsch C.D."/>
            <person name="Visser B."/>
            <person name="Pretorius Z.A."/>
            <person name="Steffenson B.J."/>
            <person name="Schwessinger B."/>
            <person name="Dodds P.N."/>
            <person name="Figueroa M."/>
        </authorList>
    </citation>
    <scope>NUCLEOTIDE SEQUENCE [LARGE SCALE GENOMIC DNA]</scope>
    <source>
        <strain evidence="2">21-0</strain>
    </source>
</reference>
<gene>
    <name evidence="2" type="ORF">PGT21_011806</name>
</gene>
<evidence type="ECO:0000313" key="2">
    <source>
        <dbReference type="EMBL" id="KAA1112821.1"/>
    </source>
</evidence>
<dbReference type="AlphaFoldDB" id="A0A5B0QHY1"/>
<dbReference type="PANTHER" id="PTHR33266">
    <property type="entry name" value="CHROMOSOME 15, WHOLE GENOME SHOTGUN SEQUENCE"/>
    <property type="match status" value="1"/>
</dbReference>
<dbReference type="OrthoDB" id="2504241at2759"/>
<dbReference type="PANTHER" id="PTHR33266:SF1">
    <property type="entry name" value="F-BOX DOMAIN-CONTAINING PROTEIN"/>
    <property type="match status" value="1"/>
</dbReference>
<dbReference type="EMBL" id="VSWC01000015">
    <property type="protein sequence ID" value="KAA1112821.1"/>
    <property type="molecule type" value="Genomic_DNA"/>
</dbReference>
<dbReference type="Proteomes" id="UP000324748">
    <property type="component" value="Unassembled WGS sequence"/>
</dbReference>
<accession>A0A5B0QHY1</accession>
<feature type="compositionally biased region" description="Gly residues" evidence="1">
    <location>
        <begin position="1"/>
        <end position="16"/>
    </location>
</feature>
<sequence length="924" mass="103905">MSRGLGRGWKGPGPGQFGIPEVRDDARLPGSCSARFCYIDSLATTEGNSKRPILLDCPQAVALNGPSSATEYTIIELILQITNMNSSPEDLASPGDNLASGLDNLRSWYVGLHPHVEDNQNSFSRLILKSSGSKVEHYLDDLAEAFGKLPSIWELDDDLNAEFVRLAFFHQHPEFACTEHPISQEKMLAALAAPVHAVAKDLLTAAQPSPADPDHIEILKEGYDHEYLRSEAIVTPTLKRLSNNAKDWNSTKYLAPYTALIAPSMSGKTRLLMKLSEKICVVYICLRPGDSTGQPPRSVLADEMELPNKRVEGLLVHYYRLLAAIFDVVAEFFSNPSNGIDEKDRLLKWYNYNHQCGDDLATRVRDTMKDFGQDKKSALAAFKTKLEKLKNNTGFISNQELKVLFAFDEARALIKRETTGDQRLPYFRVLRRVLSQVRPRLHFFAIFTDTTSNVANFCPTLHNDPSARPPPDSKMLYAPIYGIDTFDAKVPSHPPKTWNELVSPQRLFSYGTPFFRIYVEGAEKPERSMSTNEIVLNIRKIAIDKLLCLPSSSDDLSEGQIFALLGSTIQPQIYEAARLDSELVSSHLAQCLYISPSRERLISEYPSQFTLSMAANSFLAEMDSRLISCIKALTKFMQQGLISSGHSGELATRIILLRAIQKAMSTSPITTNQSDIPYGCSVLLADFLQALIGEQSELKLDMHADHQTRLLKEGRIFWNHFTHISYTPTQADLLEFLYRGLAVQCKPNQWGFNQMFPIYLAPDLSEFAFDEDRISFCGVQTKNSSVKFKEEGPKWNSQYAGVELKDSIPYLFILFSFKTTRTKYTLPTIPQRGSLIFHGLDQIKCLTPEISSALKELLSVDPDIRDFHKDDKDLRRYIENTRAAFYRLGDRKVDLNCDSDDGIDVDRDPGTATDLLEDLDHPMS</sequence>
<proteinExistence type="predicted"/>
<evidence type="ECO:0000313" key="3">
    <source>
        <dbReference type="Proteomes" id="UP000324748"/>
    </source>
</evidence>
<keyword evidence="3" id="KW-1185">Reference proteome</keyword>
<organism evidence="2 3">
    <name type="scientific">Puccinia graminis f. sp. tritici</name>
    <dbReference type="NCBI Taxonomy" id="56615"/>
    <lineage>
        <taxon>Eukaryota</taxon>
        <taxon>Fungi</taxon>
        <taxon>Dikarya</taxon>
        <taxon>Basidiomycota</taxon>
        <taxon>Pucciniomycotina</taxon>
        <taxon>Pucciniomycetes</taxon>
        <taxon>Pucciniales</taxon>
        <taxon>Pucciniaceae</taxon>
        <taxon>Puccinia</taxon>
    </lineage>
</organism>
<comment type="caution">
    <text evidence="2">The sequence shown here is derived from an EMBL/GenBank/DDBJ whole genome shotgun (WGS) entry which is preliminary data.</text>
</comment>
<evidence type="ECO:0000256" key="1">
    <source>
        <dbReference type="SAM" id="MobiDB-lite"/>
    </source>
</evidence>
<protein>
    <submittedName>
        <fullName evidence="2">Uncharacterized protein</fullName>
    </submittedName>
</protein>